<feature type="region of interest" description="Disordered" evidence="1">
    <location>
        <begin position="344"/>
        <end position="363"/>
    </location>
</feature>
<organism evidence="3 4">
    <name type="scientific">Xylona heveae (strain CBS 132557 / TC161)</name>
    <dbReference type="NCBI Taxonomy" id="1328760"/>
    <lineage>
        <taxon>Eukaryota</taxon>
        <taxon>Fungi</taxon>
        <taxon>Dikarya</taxon>
        <taxon>Ascomycota</taxon>
        <taxon>Pezizomycotina</taxon>
        <taxon>Xylonomycetes</taxon>
        <taxon>Xylonales</taxon>
        <taxon>Xylonaceae</taxon>
        <taxon>Xylona</taxon>
    </lineage>
</organism>
<dbReference type="InterPro" id="IPR018306">
    <property type="entry name" value="Phage_T5_Orf172_DNA-bd"/>
</dbReference>
<dbReference type="OrthoDB" id="2417614at2759"/>
<evidence type="ECO:0000313" key="4">
    <source>
        <dbReference type="Proteomes" id="UP000076632"/>
    </source>
</evidence>
<feature type="region of interest" description="Disordered" evidence="1">
    <location>
        <begin position="116"/>
        <end position="146"/>
    </location>
</feature>
<evidence type="ECO:0000256" key="1">
    <source>
        <dbReference type="SAM" id="MobiDB-lite"/>
    </source>
</evidence>
<evidence type="ECO:0000313" key="3">
    <source>
        <dbReference type="EMBL" id="KZF19142.1"/>
    </source>
</evidence>
<dbReference type="Pfam" id="PF13455">
    <property type="entry name" value="MUG113"/>
    <property type="match status" value="1"/>
</dbReference>
<evidence type="ECO:0000259" key="2">
    <source>
        <dbReference type="SMART" id="SM00974"/>
    </source>
</evidence>
<dbReference type="InterPro" id="IPR053006">
    <property type="entry name" value="Meiosis_regulatory"/>
</dbReference>
<feature type="compositionally biased region" description="Polar residues" evidence="1">
    <location>
        <begin position="254"/>
        <end position="263"/>
    </location>
</feature>
<feature type="region of interest" description="Disordered" evidence="1">
    <location>
        <begin position="237"/>
        <end position="296"/>
    </location>
</feature>
<feature type="compositionally biased region" description="Low complexity" evidence="1">
    <location>
        <begin position="545"/>
        <end position="559"/>
    </location>
</feature>
<dbReference type="EMBL" id="KV407467">
    <property type="protein sequence ID" value="KZF19142.1"/>
    <property type="molecule type" value="Genomic_DNA"/>
</dbReference>
<dbReference type="PANTHER" id="PTHR28094">
    <property type="entry name" value="MEIOTICALLY UP-REGULATED GENE 113 PROTEIN"/>
    <property type="match status" value="1"/>
</dbReference>
<feature type="region of interest" description="Disordered" evidence="1">
    <location>
        <begin position="409"/>
        <end position="465"/>
    </location>
</feature>
<name>A0A164ZII2_XYLHT</name>
<dbReference type="STRING" id="1328760.A0A164ZII2"/>
<feature type="compositionally biased region" description="Polar residues" evidence="1">
    <location>
        <begin position="20"/>
        <end position="33"/>
    </location>
</feature>
<dbReference type="AlphaFoldDB" id="A0A164ZII2"/>
<reference evidence="3 4" key="1">
    <citation type="journal article" date="2016" name="Fungal Biol.">
        <title>The genome of Xylona heveae provides a window into fungal endophytism.</title>
        <authorList>
            <person name="Gazis R."/>
            <person name="Kuo A."/>
            <person name="Riley R."/>
            <person name="LaButti K."/>
            <person name="Lipzen A."/>
            <person name="Lin J."/>
            <person name="Amirebrahimi M."/>
            <person name="Hesse C.N."/>
            <person name="Spatafora J.W."/>
            <person name="Henrissat B."/>
            <person name="Hainaut M."/>
            <person name="Grigoriev I.V."/>
            <person name="Hibbett D.S."/>
        </authorList>
    </citation>
    <scope>NUCLEOTIDE SEQUENCE [LARGE SCALE GENOMIC DNA]</scope>
    <source>
        <strain evidence="3 4">TC161</strain>
    </source>
</reference>
<feature type="compositionally biased region" description="Low complexity" evidence="1">
    <location>
        <begin position="186"/>
        <end position="198"/>
    </location>
</feature>
<feature type="region of interest" description="Disordered" evidence="1">
    <location>
        <begin position="165"/>
        <end position="222"/>
    </location>
</feature>
<gene>
    <name evidence="3" type="ORF">L228DRAFT_271402</name>
</gene>
<protein>
    <submittedName>
        <fullName evidence="3">DUF1766-domain-containing protein</fullName>
    </submittedName>
</protein>
<feature type="domain" description="Bacteriophage T5 Orf172 DNA-binding" evidence="2">
    <location>
        <begin position="364"/>
        <end position="624"/>
    </location>
</feature>
<feature type="region of interest" description="Disordered" evidence="1">
    <location>
        <begin position="501"/>
        <end position="570"/>
    </location>
</feature>
<dbReference type="PANTHER" id="PTHR28094:SF2">
    <property type="entry name" value="BACTERIOPHAGE T5 ORF172 DNA-BINDING DOMAIN-CONTAINING PROTEIN"/>
    <property type="match status" value="1"/>
</dbReference>
<dbReference type="SMART" id="SM00974">
    <property type="entry name" value="T5orf172"/>
    <property type="match status" value="1"/>
</dbReference>
<dbReference type="GeneID" id="28900665"/>
<proteinExistence type="predicted"/>
<keyword evidence="4" id="KW-1185">Reference proteome</keyword>
<feature type="compositionally biased region" description="Pro residues" evidence="1">
    <location>
        <begin position="524"/>
        <end position="536"/>
    </location>
</feature>
<feature type="compositionally biased region" description="Polar residues" evidence="1">
    <location>
        <begin position="41"/>
        <end position="53"/>
    </location>
</feature>
<sequence>MPFIPHTPESLLSLARSDSKNPATTCRGITSNGRPCRRSLAASSTPGQKNGSVSPGRGTSPGAKGSSNEKNLSKGVLAVLSNGTGNGVDAEDVAAFFCWQHKDQAAQYAQRLAETYGSQTRPGKKPGKHASSYSAANGNKPPKMVPVHQRTSIDTLIERIHGVDISDGGAHRPQTNGTQNHHQRPSKSLSSSWEKPSTSRPPRPSNSANTQNNAHRPSKPQSHGLLSILCCILSDKHYDEPAPRPSSRPSSRPHQPQNQNHHAPTSKPPQPQHYHTKPSHSSHPPRPDIQHMPSSQTEHYLSFIPRTLPPQTASLLLSEIAKPISPNDEDGYIYIFWLTNGESHTPSGAAAQGPAQSRRKAQQSAKTILLKIGRAKNVHRRMNEWSRQCNYDLTLVRYYPYVPTTGSADLLPPPSFPPSSSRSMSRSDPGLSSAPRHNPDHDHDPYSYPYPYTPTPSGQVNPSDPSSLFAPLFSVNTPYASPASSPYYPPPHSSPYFSPSPYPPSSNIPSSSPSFAAYNTSPYTSPPPPPPPPPDGPLERSYVDATSSSPSATANALSSGTSTSNSNKVPHAHRVERLIHIELGAQRVTNRGACAQCGREHREWFEVEASRDGLRRVDEVIRRWVRWAEGTVA</sequence>
<feature type="compositionally biased region" description="Polar residues" evidence="1">
    <location>
        <begin position="211"/>
        <end position="221"/>
    </location>
</feature>
<dbReference type="OMA" id="AAAYFCW"/>
<dbReference type="Proteomes" id="UP000076632">
    <property type="component" value="Unassembled WGS sequence"/>
</dbReference>
<dbReference type="InParanoid" id="A0A164ZII2"/>
<feature type="compositionally biased region" description="Low complexity" evidence="1">
    <location>
        <begin position="418"/>
        <end position="433"/>
    </location>
</feature>
<accession>A0A164ZII2</accession>
<feature type="region of interest" description="Disordered" evidence="1">
    <location>
        <begin position="14"/>
        <end position="70"/>
    </location>
</feature>
<dbReference type="Pfam" id="PF10544">
    <property type="entry name" value="T5orf172"/>
    <property type="match status" value="1"/>
</dbReference>
<dbReference type="RefSeq" id="XP_018184697.1">
    <property type="nucleotide sequence ID" value="XM_018335528.1"/>
</dbReference>